<sequence>MVGQIELEDYLKSINRESLNILDYIPTGRMNAITRHALAIRTGISDRQVRDLIHYARRDIPILNMQDGRGYFIPDMNDDVERGMLAAYVRQEENRLRSIGWSLASARQTCRNCGIDWRASRNGIVEKARRAGIRKGA</sequence>
<dbReference type="Proteomes" id="UP000289664">
    <property type="component" value="Chromosome"/>
</dbReference>
<protein>
    <submittedName>
        <fullName evidence="1">Uncharacterized protein</fullName>
    </submittedName>
</protein>
<gene>
    <name evidence="1" type="ORF">HDCHBGLK_00325</name>
</gene>
<dbReference type="KEGG" id="csci:HDCHBGLK_00325"/>
<name>B0NA45_CLOS5</name>
<dbReference type="RefSeq" id="WP_004605867.1">
    <property type="nucleotide sequence ID" value="NZ_CP036170.1"/>
</dbReference>
<evidence type="ECO:0000313" key="2">
    <source>
        <dbReference type="Proteomes" id="UP000289664"/>
    </source>
</evidence>
<keyword evidence="2" id="KW-1185">Reference proteome</keyword>
<accession>B0NA45</accession>
<dbReference type="AlphaFoldDB" id="B0NA45"/>
<dbReference type="GeneID" id="62694562"/>
<dbReference type="OrthoDB" id="2064349at2"/>
<dbReference type="HOGENOM" id="CLU_1861757_0_0_9"/>
<organism evidence="1 2">
    <name type="scientific">Clostridium scindens (strain ATCC 35704 / DSM 5676 / VPI 13733 / 19)</name>
    <dbReference type="NCBI Taxonomy" id="411468"/>
    <lineage>
        <taxon>Bacteria</taxon>
        <taxon>Bacillati</taxon>
        <taxon>Bacillota</taxon>
        <taxon>Clostridia</taxon>
        <taxon>Lachnospirales</taxon>
        <taxon>Lachnospiraceae</taxon>
    </lineage>
</organism>
<evidence type="ECO:0000313" key="1">
    <source>
        <dbReference type="EMBL" id="QBF72979.1"/>
    </source>
</evidence>
<dbReference type="STRING" id="411468.CLOSCI_00312"/>
<reference evidence="1 2" key="1">
    <citation type="journal article" date="2019" name="Appl. Environ. Microbiol.">
        <title>Clostridium scindens ATCC 35704: integration of nutritional requirements, the complete genome sequence, and global transcriptional responses to bile acids.</title>
        <authorList>
            <person name="Devendran S."/>
            <person name="Shrestha R."/>
            <person name="Alves J.M.P."/>
            <person name="Wolf P.G."/>
            <person name="Ly L."/>
            <person name="Hernandez A.G."/>
            <person name="Mendez-Garcia C."/>
            <person name="Inboden A."/>
            <person name="Wiley J."/>
            <person name="Paul O."/>
            <person name="Allen A."/>
            <person name="Springer E."/>
            <person name="Wright C.L."/>
            <person name="Fields C.J."/>
            <person name="Daniel S.L."/>
            <person name="Ridlon J.M."/>
        </authorList>
    </citation>
    <scope>NUCLEOTIDE SEQUENCE [LARGE SCALE GENOMIC DNA]</scope>
    <source>
        <strain evidence="1 2">ATCC 35704</strain>
    </source>
</reference>
<dbReference type="EMBL" id="CP036170">
    <property type="protein sequence ID" value="QBF72979.1"/>
    <property type="molecule type" value="Genomic_DNA"/>
</dbReference>
<proteinExistence type="predicted"/>